<accession>A0A1B1TA40</accession>
<reference evidence="2" key="1">
    <citation type="submission" date="2014-11" db="EMBL/GenBank/DDBJ databases">
        <authorList>
            <person name="Zhu J."/>
            <person name="Qi W."/>
            <person name="Song R."/>
        </authorList>
    </citation>
    <scope>NUCLEOTIDE SEQUENCE</scope>
</reference>
<dbReference type="EMBL" id="KP211904">
    <property type="protein sequence ID" value="ANV80746.1"/>
    <property type="molecule type" value="Genomic_DNA"/>
</dbReference>
<proteinExistence type="predicted"/>
<keyword evidence="1" id="KW-0472">Membrane</keyword>
<keyword evidence="1" id="KW-0812">Transmembrane</keyword>
<evidence type="ECO:0000313" key="2">
    <source>
        <dbReference type="EMBL" id="ANV79140.1"/>
    </source>
</evidence>
<sequence length="141" mass="15479">MGPNQKQDESPADRAWAIHAAIIGLNTGNLLFRGLELDPENPGLITVACLSLLAIALPFQAVFFLINSYIQDSTNVHEIEYRMLLRISLICQTVSYISLIGIAVLMFETHLYIGLSFTVGSVVAFFLVRSALAQVDILAKL</sequence>
<feature type="transmembrane region" description="Helical" evidence="1">
    <location>
        <begin position="113"/>
        <end position="132"/>
    </location>
</feature>
<protein>
    <submittedName>
        <fullName evidence="2">Uncharacterized protein</fullName>
    </submittedName>
</protein>
<reference evidence="2" key="2">
    <citation type="journal article" date="2015" name="ISME J.">
        <title>A new class of marine Euryarchaeota group II from the Mediterranean deep chlorophyll maximum.</title>
        <authorList>
            <person name="Martin-Cuadrado A.B."/>
            <person name="Garcia-Heredia I."/>
            <person name="Molto A.G."/>
            <person name="Lopez-Ubeda R."/>
            <person name="Kimes N."/>
            <person name="Lopez-Garcia P."/>
            <person name="Moreira D."/>
            <person name="Rodriguez-Valera F."/>
        </authorList>
    </citation>
    <scope>NUCLEOTIDE SEQUENCE</scope>
</reference>
<feature type="transmembrane region" description="Helical" evidence="1">
    <location>
        <begin position="44"/>
        <end position="66"/>
    </location>
</feature>
<keyword evidence="1" id="KW-1133">Transmembrane helix</keyword>
<feature type="transmembrane region" description="Helical" evidence="1">
    <location>
        <begin position="87"/>
        <end position="107"/>
    </location>
</feature>
<evidence type="ECO:0000256" key="1">
    <source>
        <dbReference type="SAM" id="Phobius"/>
    </source>
</evidence>
<dbReference type="EMBL" id="KP211814">
    <property type="protein sequence ID" value="ANV79140.1"/>
    <property type="molecule type" value="Genomic_DNA"/>
</dbReference>
<name>A0A1B1TA40_9ARCH</name>
<dbReference type="AlphaFoldDB" id="A0A1B1TA40"/>
<organism evidence="2">
    <name type="scientific">uncultured Poseidoniia archaeon</name>
    <dbReference type="NCBI Taxonomy" id="1697135"/>
    <lineage>
        <taxon>Archaea</taxon>
        <taxon>Methanobacteriati</taxon>
        <taxon>Thermoplasmatota</taxon>
        <taxon>Candidatus Poseidoniia</taxon>
        <taxon>environmental samples</taxon>
    </lineage>
</organism>